<evidence type="ECO:0008006" key="7">
    <source>
        <dbReference type="Google" id="ProtNLM"/>
    </source>
</evidence>
<feature type="region of interest" description="Disordered" evidence="4">
    <location>
        <begin position="91"/>
        <end position="114"/>
    </location>
</feature>
<dbReference type="OrthoDB" id="9991317at2759"/>
<dbReference type="AlphaFoldDB" id="A0A6A6DTI6"/>
<proteinExistence type="predicted"/>
<dbReference type="PANTHER" id="PTHR46720:SF3">
    <property type="entry name" value="FAD-BINDING DOMAIN-CONTAINING PROTEIN-RELATED"/>
    <property type="match status" value="1"/>
</dbReference>
<keyword evidence="3" id="KW-0560">Oxidoreductase</keyword>
<dbReference type="GO" id="GO:0016491">
    <property type="term" value="F:oxidoreductase activity"/>
    <property type="evidence" value="ECO:0007669"/>
    <property type="project" value="UniProtKB-KW"/>
</dbReference>
<evidence type="ECO:0000313" key="5">
    <source>
        <dbReference type="EMBL" id="KAF2182961.1"/>
    </source>
</evidence>
<gene>
    <name evidence="5" type="ORF">K469DRAFT_751833</name>
</gene>
<organism evidence="5 6">
    <name type="scientific">Zopfia rhizophila CBS 207.26</name>
    <dbReference type="NCBI Taxonomy" id="1314779"/>
    <lineage>
        <taxon>Eukaryota</taxon>
        <taxon>Fungi</taxon>
        <taxon>Dikarya</taxon>
        <taxon>Ascomycota</taxon>
        <taxon>Pezizomycotina</taxon>
        <taxon>Dothideomycetes</taxon>
        <taxon>Dothideomycetes incertae sedis</taxon>
        <taxon>Zopfiaceae</taxon>
        <taxon>Zopfia</taxon>
    </lineage>
</organism>
<feature type="region of interest" description="Disordered" evidence="4">
    <location>
        <begin position="548"/>
        <end position="693"/>
    </location>
</feature>
<accession>A0A6A6DTI6</accession>
<evidence type="ECO:0000256" key="4">
    <source>
        <dbReference type="SAM" id="MobiDB-lite"/>
    </source>
</evidence>
<feature type="compositionally biased region" description="Polar residues" evidence="4">
    <location>
        <begin position="93"/>
        <end position="114"/>
    </location>
</feature>
<sequence length="957" mass="105519">MPEEAQMSANQASCDPAEQSQEDNTVRESQNQKKARLLRTLEELGKKEEELKAEKELRRLEREVEAANKRIRELDEDRIEETPAIIPEKASTDHTQSGIGINSETSHTSQITAGNSLRYRRDAFTRDSVATASSSKAQASSSYDPAAVLAGAGSFGKLEGLEYYREVDGDSDGGLQPFKDMDLHQLCRLAAIEEEGDQSTEQTQAGSLISYSIFLKPGAIEDLERAINRAGGEIPVKDDSPDYAPCLKDLIVMLIKKYQQKKSLDDLQEAIFRALEIFAATPPDHHDRLSRMNDLISLLFVKVGHTGLQSDIDEAIVFAREVGAEVNVLKNDSDDDERPNHLHNTLGFQLRAVARRTSNLVTALVPSFAQMIYETWTKLLQKPKGVASHAMEANANSTGTQGILGVLLMQRYEITRAREDIEEAISFGKRAISTTPKGDLEAAILGVRMAIDTMPDDNPTWSMVTRTLLQHMLTSLIDQTGDTTTARLILEELPKKGLKMEELQYKILGPDFKENYTTEFPLILEGGAGEQNHNNHLAEVPDLTSELELENHRSTKRRPAESLILDPKSTPESTPLLSLGGQAFPSRAPGLQDSDNRGDSVITPGPSPNDLLDEENGDDGACVRSKGDQYVNSDSHESEYNSGNSDDELGASSDEGNRYRAATVTSKRRKRSYHLANHKKTSQAGSTHRRGYALPETTYTARCRSRPKAYTVTQPASPRSSLGTTANDCKVFQEVSSFGVSKCTKLVIATVSRPGRSYVACVAEILTAVGLAPERAVDALLWRVVASNRGASSLTMTTVTRGALGVQRDLKEKGSQQPGHTRPCLILSTLAAHPDALFLTEIFSTSVLNSPMYMSKGANLSTYPISQGREMNVVVFKRDPEPWRYPDFTYEVSREDMLIDFGIYNPDSRLLKLLDWAKPLRWGIFHHPRTLTYYNSQICMHGDVAHAGGPYQGAGTG</sequence>
<evidence type="ECO:0000256" key="3">
    <source>
        <dbReference type="ARBA" id="ARBA00023002"/>
    </source>
</evidence>
<keyword evidence="1" id="KW-0285">Flavoprotein</keyword>
<dbReference type="InterPro" id="IPR051104">
    <property type="entry name" value="FAD_monoxygenase"/>
</dbReference>
<keyword evidence="2" id="KW-0274">FAD</keyword>
<dbReference type="PANTHER" id="PTHR46720">
    <property type="entry name" value="HYDROXYLASE, PUTATIVE (AFU_ORTHOLOGUE AFUA_3G01460)-RELATED"/>
    <property type="match status" value="1"/>
</dbReference>
<evidence type="ECO:0000256" key="2">
    <source>
        <dbReference type="ARBA" id="ARBA00022827"/>
    </source>
</evidence>
<dbReference type="GO" id="GO:0044550">
    <property type="term" value="P:secondary metabolite biosynthetic process"/>
    <property type="evidence" value="ECO:0007669"/>
    <property type="project" value="TreeGrafter"/>
</dbReference>
<feature type="region of interest" description="Disordered" evidence="4">
    <location>
        <begin position="1"/>
        <end position="34"/>
    </location>
</feature>
<protein>
    <recommendedName>
        <fullName evidence="7">FAD-binding domain-containing protein</fullName>
    </recommendedName>
</protein>
<keyword evidence="6" id="KW-1185">Reference proteome</keyword>
<evidence type="ECO:0000313" key="6">
    <source>
        <dbReference type="Proteomes" id="UP000800200"/>
    </source>
</evidence>
<reference evidence="5" key="1">
    <citation type="journal article" date="2020" name="Stud. Mycol.">
        <title>101 Dothideomycetes genomes: a test case for predicting lifestyles and emergence of pathogens.</title>
        <authorList>
            <person name="Haridas S."/>
            <person name="Albert R."/>
            <person name="Binder M."/>
            <person name="Bloem J."/>
            <person name="Labutti K."/>
            <person name="Salamov A."/>
            <person name="Andreopoulos B."/>
            <person name="Baker S."/>
            <person name="Barry K."/>
            <person name="Bills G."/>
            <person name="Bluhm B."/>
            <person name="Cannon C."/>
            <person name="Castanera R."/>
            <person name="Culley D."/>
            <person name="Daum C."/>
            <person name="Ezra D."/>
            <person name="Gonzalez J."/>
            <person name="Henrissat B."/>
            <person name="Kuo A."/>
            <person name="Liang C."/>
            <person name="Lipzen A."/>
            <person name="Lutzoni F."/>
            <person name="Magnuson J."/>
            <person name="Mondo S."/>
            <person name="Nolan M."/>
            <person name="Ohm R."/>
            <person name="Pangilinan J."/>
            <person name="Park H.-J."/>
            <person name="Ramirez L."/>
            <person name="Alfaro M."/>
            <person name="Sun H."/>
            <person name="Tritt A."/>
            <person name="Yoshinaga Y."/>
            <person name="Zwiers L.-H."/>
            <person name="Turgeon B."/>
            <person name="Goodwin S."/>
            <person name="Spatafora J."/>
            <person name="Crous P."/>
            <person name="Grigoriev I."/>
        </authorList>
    </citation>
    <scope>NUCLEOTIDE SEQUENCE</scope>
    <source>
        <strain evidence="5">CBS 207.26</strain>
    </source>
</reference>
<evidence type="ECO:0000256" key="1">
    <source>
        <dbReference type="ARBA" id="ARBA00022630"/>
    </source>
</evidence>
<dbReference type="Proteomes" id="UP000800200">
    <property type="component" value="Unassembled WGS sequence"/>
</dbReference>
<dbReference type="Gene3D" id="3.50.50.60">
    <property type="entry name" value="FAD/NAD(P)-binding domain"/>
    <property type="match status" value="1"/>
</dbReference>
<name>A0A6A6DTI6_9PEZI</name>
<feature type="compositionally biased region" description="Basic residues" evidence="4">
    <location>
        <begin position="666"/>
        <end position="691"/>
    </location>
</feature>
<dbReference type="InterPro" id="IPR036188">
    <property type="entry name" value="FAD/NAD-bd_sf"/>
</dbReference>
<dbReference type="EMBL" id="ML994645">
    <property type="protein sequence ID" value="KAF2182961.1"/>
    <property type="molecule type" value="Genomic_DNA"/>
</dbReference>
<feature type="compositionally biased region" description="Polar residues" evidence="4">
    <location>
        <begin position="7"/>
        <end position="29"/>
    </location>
</feature>